<dbReference type="NCBIfam" id="NF033788">
    <property type="entry name" value="HTH_metalloreg"/>
    <property type="match status" value="1"/>
</dbReference>
<dbReference type="Pfam" id="PF01022">
    <property type="entry name" value="HTH_5"/>
    <property type="match status" value="1"/>
</dbReference>
<organism evidence="5 6">
    <name type="scientific">Streptomyces mobaraensis (strain ATCC 29032 / DSM 40847 / JCM 4168 / NBRC 13819 / NCIMB 11159 / IPCR 16-22)</name>
    <dbReference type="NCBI Taxonomy" id="1223523"/>
    <lineage>
        <taxon>Bacteria</taxon>
        <taxon>Bacillati</taxon>
        <taxon>Actinomycetota</taxon>
        <taxon>Actinomycetes</taxon>
        <taxon>Kitasatosporales</taxon>
        <taxon>Streptomycetaceae</taxon>
        <taxon>Streptomyces</taxon>
    </lineage>
</organism>
<dbReference type="GO" id="GO:0003700">
    <property type="term" value="F:DNA-binding transcription factor activity"/>
    <property type="evidence" value="ECO:0007669"/>
    <property type="project" value="InterPro"/>
</dbReference>
<keyword evidence="1" id="KW-0805">Transcription regulation</keyword>
<dbReference type="AlphaFoldDB" id="M2ZW76"/>
<gene>
    <name evidence="5" type="ORF">H340_28922</name>
</gene>
<evidence type="ECO:0000256" key="3">
    <source>
        <dbReference type="ARBA" id="ARBA00023163"/>
    </source>
</evidence>
<name>M2ZW76_STRM1</name>
<dbReference type="InterPro" id="IPR051081">
    <property type="entry name" value="HTH_MetalResp_TranReg"/>
</dbReference>
<feature type="domain" description="HTH arsR-type" evidence="4">
    <location>
        <begin position="1"/>
        <end position="97"/>
    </location>
</feature>
<dbReference type="PANTHER" id="PTHR33154:SF18">
    <property type="entry name" value="ARSENICAL RESISTANCE OPERON REPRESSOR"/>
    <property type="match status" value="1"/>
</dbReference>
<dbReference type="SMART" id="SM00418">
    <property type="entry name" value="HTH_ARSR"/>
    <property type="match status" value="1"/>
</dbReference>
<dbReference type="PROSITE" id="PS50987">
    <property type="entry name" value="HTH_ARSR_2"/>
    <property type="match status" value="1"/>
</dbReference>
<dbReference type="Proteomes" id="UP000011740">
    <property type="component" value="Unassembled WGS sequence"/>
</dbReference>
<evidence type="ECO:0000313" key="6">
    <source>
        <dbReference type="Proteomes" id="UP000011740"/>
    </source>
</evidence>
<dbReference type="EMBL" id="AORZ01000155">
    <property type="protein sequence ID" value="EME96963.1"/>
    <property type="molecule type" value="Genomic_DNA"/>
</dbReference>
<dbReference type="GO" id="GO:0003677">
    <property type="term" value="F:DNA binding"/>
    <property type="evidence" value="ECO:0007669"/>
    <property type="project" value="UniProtKB-KW"/>
</dbReference>
<comment type="caution">
    <text evidence="5">The sequence shown here is derived from an EMBL/GenBank/DDBJ whole genome shotgun (WGS) entry which is preliminary data.</text>
</comment>
<dbReference type="InterPro" id="IPR036390">
    <property type="entry name" value="WH_DNA-bd_sf"/>
</dbReference>
<dbReference type="Gene3D" id="1.10.10.10">
    <property type="entry name" value="Winged helix-like DNA-binding domain superfamily/Winged helix DNA-binding domain"/>
    <property type="match status" value="1"/>
</dbReference>
<keyword evidence="2" id="KW-0238">DNA-binding</keyword>
<dbReference type="STRING" id="1223523.H340_28922"/>
<dbReference type="InterPro" id="IPR011991">
    <property type="entry name" value="ArsR-like_HTH"/>
</dbReference>
<evidence type="ECO:0000259" key="4">
    <source>
        <dbReference type="PROSITE" id="PS50987"/>
    </source>
</evidence>
<evidence type="ECO:0000256" key="2">
    <source>
        <dbReference type="ARBA" id="ARBA00023125"/>
    </source>
</evidence>
<protein>
    <submittedName>
        <fullName evidence="5">Regulatory protein ArsR</fullName>
    </submittedName>
</protein>
<dbReference type="InterPro" id="IPR036388">
    <property type="entry name" value="WH-like_DNA-bd_sf"/>
</dbReference>
<dbReference type="PANTHER" id="PTHR33154">
    <property type="entry name" value="TRANSCRIPTIONAL REGULATOR, ARSR FAMILY"/>
    <property type="match status" value="1"/>
</dbReference>
<reference evidence="5 6" key="1">
    <citation type="journal article" date="2013" name="Genome Announc.">
        <title>Whole-Genome Shotgun Assembly and Analysis of the Genome of Streptomyces mobaraensis DSM 40847, a Strain for Industrial Production of Microbial Transglutaminase.</title>
        <authorList>
            <person name="Yang H."/>
            <person name="He T."/>
            <person name="Wu W."/>
            <person name="Zhu W."/>
            <person name="Lu B."/>
            <person name="Sun W."/>
        </authorList>
    </citation>
    <scope>NUCLEOTIDE SEQUENCE [LARGE SCALE GENOMIC DNA]</scope>
    <source>
        <strain evidence="5 6">DSM 40847</strain>
    </source>
</reference>
<keyword evidence="3" id="KW-0804">Transcription</keyword>
<sequence>MATTEAAEVAMFRALGHPVRLGIMKALAERPETCACDFTELFHVTQPTISQHLRVLREAGLVVTRRKGVQICYSVRPEALHRLHEVLTAIQPPRLAAAS</sequence>
<dbReference type="InterPro" id="IPR001845">
    <property type="entry name" value="HTH_ArsR_DNA-bd_dom"/>
</dbReference>
<dbReference type="eggNOG" id="COG0640">
    <property type="taxonomic scope" value="Bacteria"/>
</dbReference>
<evidence type="ECO:0000256" key="1">
    <source>
        <dbReference type="ARBA" id="ARBA00023015"/>
    </source>
</evidence>
<dbReference type="PATRIC" id="fig|1223523.3.peg.5865"/>
<dbReference type="PRINTS" id="PR00778">
    <property type="entry name" value="HTHARSR"/>
</dbReference>
<proteinExistence type="predicted"/>
<evidence type="ECO:0000313" key="5">
    <source>
        <dbReference type="EMBL" id="EME96963.1"/>
    </source>
</evidence>
<accession>M2ZW76</accession>
<dbReference type="SUPFAM" id="SSF46785">
    <property type="entry name" value="Winged helix' DNA-binding domain"/>
    <property type="match status" value="1"/>
</dbReference>
<dbReference type="CDD" id="cd00090">
    <property type="entry name" value="HTH_ARSR"/>
    <property type="match status" value="1"/>
</dbReference>